<dbReference type="Proteomes" id="UP001203512">
    <property type="component" value="Unassembled WGS sequence"/>
</dbReference>
<feature type="transmembrane region" description="Helical" evidence="1">
    <location>
        <begin position="6"/>
        <end position="23"/>
    </location>
</feature>
<evidence type="ECO:0000313" key="3">
    <source>
        <dbReference type="EMBL" id="MCK0531527.1"/>
    </source>
</evidence>
<reference evidence="3 4" key="1">
    <citation type="submission" date="2022-04" db="EMBL/GenBank/DDBJ databases">
        <authorList>
            <person name="Huq M.A."/>
        </authorList>
    </citation>
    <scope>NUCLEOTIDE SEQUENCE [LARGE SCALE GENOMIC DNA]</scope>
    <source>
        <strain evidence="3 4">MAH-33</strain>
    </source>
</reference>
<keyword evidence="1" id="KW-1133">Transmembrane helix</keyword>
<evidence type="ECO:0000256" key="1">
    <source>
        <dbReference type="SAM" id="Phobius"/>
    </source>
</evidence>
<gene>
    <name evidence="3" type="ORF">MU848_08025</name>
</gene>
<keyword evidence="4" id="KW-1185">Reference proteome</keyword>
<dbReference type="Pfam" id="PF26604">
    <property type="entry name" value="CBU_0592"/>
    <property type="match status" value="1"/>
</dbReference>
<keyword evidence="1" id="KW-0472">Membrane</keyword>
<proteinExistence type="predicted"/>
<dbReference type="InterPro" id="IPR058058">
    <property type="entry name" value="CBU_0592-like"/>
</dbReference>
<dbReference type="EMBL" id="JALKHS010000006">
    <property type="protein sequence ID" value="MCK0531527.1"/>
    <property type="molecule type" value="Genomic_DNA"/>
</dbReference>
<protein>
    <recommendedName>
        <fullName evidence="2">CBU-0592-like domain-containing protein</fullName>
    </recommendedName>
</protein>
<accession>A0ABT0DWM8</accession>
<dbReference type="RefSeq" id="WP_201514053.1">
    <property type="nucleotide sequence ID" value="NZ_JALKHS010000006.1"/>
</dbReference>
<evidence type="ECO:0000313" key="4">
    <source>
        <dbReference type="Proteomes" id="UP001203512"/>
    </source>
</evidence>
<comment type="caution">
    <text evidence="3">The sequence shown here is derived from an EMBL/GenBank/DDBJ whole genome shotgun (WGS) entry which is preliminary data.</text>
</comment>
<name>A0ABT0DWM8_9SPHN</name>
<feature type="transmembrane region" description="Helical" evidence="1">
    <location>
        <begin position="30"/>
        <end position="50"/>
    </location>
</feature>
<organism evidence="3 4">
    <name type="scientific">Sphingobium agri</name>
    <dbReference type="NCBI Taxonomy" id="2933566"/>
    <lineage>
        <taxon>Bacteria</taxon>
        <taxon>Pseudomonadati</taxon>
        <taxon>Pseudomonadota</taxon>
        <taxon>Alphaproteobacteria</taxon>
        <taxon>Sphingomonadales</taxon>
        <taxon>Sphingomonadaceae</taxon>
        <taxon>Sphingobium</taxon>
    </lineage>
</organism>
<dbReference type="NCBIfam" id="NF047864">
    <property type="entry name" value="CBU_0592_membra"/>
    <property type="match status" value="1"/>
</dbReference>
<sequence>MTFDLANVIGLIGSALMVIAYAYSNMAKILNFILFNLLNLIGSLLLLYSLTVHFNMASLALEVVWALIALIGLAKALRKGETS</sequence>
<feature type="transmembrane region" description="Helical" evidence="1">
    <location>
        <begin position="56"/>
        <end position="77"/>
    </location>
</feature>
<evidence type="ECO:0000259" key="2">
    <source>
        <dbReference type="Pfam" id="PF26604"/>
    </source>
</evidence>
<keyword evidence="1" id="KW-0812">Transmembrane</keyword>
<feature type="domain" description="CBU-0592-like" evidence="2">
    <location>
        <begin position="7"/>
        <end position="79"/>
    </location>
</feature>